<accession>A0ABN9L664</accession>
<proteinExistence type="predicted"/>
<keyword evidence="3" id="KW-1185">Reference proteome</keyword>
<evidence type="ECO:0000313" key="3">
    <source>
        <dbReference type="Proteomes" id="UP001176940"/>
    </source>
</evidence>
<organism evidence="2 3">
    <name type="scientific">Ranitomeya imitator</name>
    <name type="common">mimic poison frog</name>
    <dbReference type="NCBI Taxonomy" id="111125"/>
    <lineage>
        <taxon>Eukaryota</taxon>
        <taxon>Metazoa</taxon>
        <taxon>Chordata</taxon>
        <taxon>Craniata</taxon>
        <taxon>Vertebrata</taxon>
        <taxon>Euteleostomi</taxon>
        <taxon>Amphibia</taxon>
        <taxon>Batrachia</taxon>
        <taxon>Anura</taxon>
        <taxon>Neobatrachia</taxon>
        <taxon>Hyloidea</taxon>
        <taxon>Dendrobatidae</taxon>
        <taxon>Dendrobatinae</taxon>
        <taxon>Ranitomeya</taxon>
    </lineage>
</organism>
<dbReference type="InterPro" id="IPR027417">
    <property type="entry name" value="P-loop_NTPase"/>
</dbReference>
<evidence type="ECO:0000256" key="1">
    <source>
        <dbReference type="SAM" id="MobiDB-lite"/>
    </source>
</evidence>
<evidence type="ECO:0000313" key="2">
    <source>
        <dbReference type="EMBL" id="CAJ0934185.1"/>
    </source>
</evidence>
<dbReference type="Proteomes" id="UP001176940">
    <property type="component" value="Unassembled WGS sequence"/>
</dbReference>
<feature type="region of interest" description="Disordered" evidence="1">
    <location>
        <begin position="248"/>
        <end position="287"/>
    </location>
</feature>
<feature type="compositionally biased region" description="Polar residues" evidence="1">
    <location>
        <begin position="258"/>
        <end position="268"/>
    </location>
</feature>
<reference evidence="2" key="1">
    <citation type="submission" date="2023-07" db="EMBL/GenBank/DDBJ databases">
        <authorList>
            <person name="Stuckert A."/>
        </authorList>
    </citation>
    <scope>NUCLEOTIDE SEQUENCE</scope>
</reference>
<gene>
    <name evidence="2" type="ORF">RIMI_LOCUS5817687</name>
</gene>
<comment type="caution">
    <text evidence="2">The sequence shown here is derived from an EMBL/GenBank/DDBJ whole genome shotgun (WGS) entry which is preliminary data.</text>
</comment>
<dbReference type="SUPFAM" id="SSF52540">
    <property type="entry name" value="P-loop containing nucleoside triphosphate hydrolases"/>
    <property type="match status" value="1"/>
</dbReference>
<dbReference type="Gene3D" id="3.40.50.300">
    <property type="entry name" value="P-loop containing nucleotide triphosphate hydrolases"/>
    <property type="match status" value="1"/>
</dbReference>
<feature type="compositionally biased region" description="Basic and acidic residues" evidence="1">
    <location>
        <begin position="270"/>
        <end position="287"/>
    </location>
</feature>
<sequence>MYCPKTGGFKMANASLSPWQIVTEYYPGRTLGNINNGIQRVLLQVFGMLGQGKSSLINSCLCVMKGGGYNNTAPSGSNHGGMTIERKEFELTNHLVMIDNRGFNKLNPTEVLEMSAQFRHLRELGEVTWTGISIREAYRVYKEEQRREPTDLVVPVFVHSCETVWDENAEKLLAEVYSITGIHPIIVITHSSSKNCGEFIEKLKKLKSTHFITLENYTEKNPKPNPETDGKIVEFLQTCIKEAESRIKKMSEEDPSQRIVQQTTQQVNEEAAKVKESRDRLQKVLRK</sequence>
<evidence type="ECO:0008006" key="4">
    <source>
        <dbReference type="Google" id="ProtNLM"/>
    </source>
</evidence>
<dbReference type="EMBL" id="CAUEEQ010010138">
    <property type="protein sequence ID" value="CAJ0934185.1"/>
    <property type="molecule type" value="Genomic_DNA"/>
</dbReference>
<name>A0ABN9L664_9NEOB</name>
<protein>
    <recommendedName>
        <fullName evidence="4">G domain-containing protein</fullName>
    </recommendedName>
</protein>